<reference evidence="2" key="2">
    <citation type="submission" date="2020-09" db="EMBL/GenBank/DDBJ databases">
        <authorList>
            <person name="Sun Q."/>
            <person name="Zhou Y."/>
        </authorList>
    </citation>
    <scope>NUCLEOTIDE SEQUENCE</scope>
    <source>
        <strain evidence="2">CGMCC 1.15958</strain>
    </source>
</reference>
<keyword evidence="3" id="KW-1185">Reference proteome</keyword>
<dbReference type="AlphaFoldDB" id="A0A916YPP9"/>
<sequence length="1143" mass="120670">MKRIIFILFLLVATSKLFAQSSIILPNGTVIPSFTQATRPVNPVKGQLIYQTDGSTGLYIWNGTAWTAVSSGGSGNSGTVTNVTANSPLSVTNGSTTPAITIQQANGTTNGFLSSTDWNTFNNKQNTLPNANTATSGILTSADWNTFNNKQNPLPNANATTSGILTSADWNTFNNKQNPLSNANATTSGILTSADWNTFNNKQNPLSNANATTSGILTSADWNTFNNKQNPLPDANATTSGILTSADWNTFNSKQSPLSNANSTTSGILTSADWNTFNNKQNPLSNANATTSGILTSADWNTFNNKQNPLPDANATTSGILTSADWNTFNNKQNPLSNANATASGILTSADWNTFNNKFTLPVLNSGSLLFSNGSTISQNNSKLFWDNTNFKLGVGTNILTFPLHVSSQLSPINNGNTSLWIVSSIGASTGSRLVMGTRNGNPTIGATNDLHAQWETLDLNPGGLIRIPYYPNAKILSTNSEGLLKSLNVENGIKIQNDTLQLGGVLKKNTIISLNSKEFTFQGGGVEPSVTVDSYSNSPTIITTQNSFGQSFVAQTTGILNKVSVNVGRPQYTGTGQYILNKGEGYYGGETLSIGNFSLPPYSPSTYAEINLNQPVVAGQVYTLTIGGYGGQMILALAPNNIAGKYYYDIATPENNYDLSLKLYETETPVDLLKIDGTTKAIAVKGSTNVQIESMAGTGIRNVVVAADGTLSSSSAALNSVTSVTATTPMQVTNSTTTPVISMSQANSTTNGYLSSTDWNTFNNKQNTLFNANATTSGILTSTDWNIFNTKQNALSNASASTNGILTSTDWNTFNNKYNLPSLTNGSILFSNGSNISQSNANLFWDNANKALGIGTTSPSAGLHIHGYGWDNGFRISSGSNVGPAVYLDGDTDFALISTGTGAGSGPNKFGVYDATANQYRMIIDNSGAMGVGTSNPATKLEVNGLAGLKVSSTHGATGLTDWISGNFGGQTGNRLVFGIFNQTATIGGHNSDLNEWRNLALNPNGANVGIGTDSPTANFDVVGTVRLRTGATENAVLVSDANGNASWNSKTPLRTASVAITVPPTVTLGGTTTHGMAEVEWVHNLGYQPIIMITNEQANEYSLMEYVRTSYYHVDNNTLKIRCTNAAGGIAQGTFRILIVN</sequence>
<dbReference type="RefSeq" id="WP_188765852.1">
    <property type="nucleotide sequence ID" value="NZ_BMKK01000003.1"/>
</dbReference>
<feature type="chain" id="PRO_5037204540" description="T9SS C-terminal target domain-containing protein" evidence="1">
    <location>
        <begin position="20"/>
        <end position="1143"/>
    </location>
</feature>
<organism evidence="2 3">
    <name type="scientific">Emticicia aquatilis</name>
    <dbReference type="NCBI Taxonomy" id="1537369"/>
    <lineage>
        <taxon>Bacteria</taxon>
        <taxon>Pseudomonadati</taxon>
        <taxon>Bacteroidota</taxon>
        <taxon>Cytophagia</taxon>
        <taxon>Cytophagales</taxon>
        <taxon>Leadbetterellaceae</taxon>
        <taxon>Emticicia</taxon>
    </lineage>
</organism>
<keyword evidence="1" id="KW-0732">Signal</keyword>
<feature type="signal peptide" evidence="1">
    <location>
        <begin position="1"/>
        <end position="19"/>
    </location>
</feature>
<reference evidence="2" key="1">
    <citation type="journal article" date="2014" name="Int. J. Syst. Evol. Microbiol.">
        <title>Complete genome sequence of Corynebacterium casei LMG S-19264T (=DSM 44701T), isolated from a smear-ripened cheese.</title>
        <authorList>
            <consortium name="US DOE Joint Genome Institute (JGI-PGF)"/>
            <person name="Walter F."/>
            <person name="Albersmeier A."/>
            <person name="Kalinowski J."/>
            <person name="Ruckert C."/>
        </authorList>
    </citation>
    <scope>NUCLEOTIDE SEQUENCE</scope>
    <source>
        <strain evidence="2">CGMCC 1.15958</strain>
    </source>
</reference>
<evidence type="ECO:0000256" key="1">
    <source>
        <dbReference type="SAM" id="SignalP"/>
    </source>
</evidence>
<protein>
    <recommendedName>
        <fullName evidence="4">T9SS C-terminal target domain-containing protein</fullName>
    </recommendedName>
</protein>
<proteinExistence type="predicted"/>
<gene>
    <name evidence="2" type="ORF">GCM10011514_19270</name>
</gene>
<evidence type="ECO:0008006" key="4">
    <source>
        <dbReference type="Google" id="ProtNLM"/>
    </source>
</evidence>
<comment type="caution">
    <text evidence="2">The sequence shown here is derived from an EMBL/GenBank/DDBJ whole genome shotgun (WGS) entry which is preliminary data.</text>
</comment>
<dbReference type="Proteomes" id="UP000609064">
    <property type="component" value="Unassembled WGS sequence"/>
</dbReference>
<accession>A0A916YPP9</accession>
<evidence type="ECO:0000313" key="2">
    <source>
        <dbReference type="EMBL" id="GGD55228.1"/>
    </source>
</evidence>
<name>A0A916YPP9_9BACT</name>
<dbReference type="EMBL" id="BMKK01000003">
    <property type="protein sequence ID" value="GGD55228.1"/>
    <property type="molecule type" value="Genomic_DNA"/>
</dbReference>
<evidence type="ECO:0000313" key="3">
    <source>
        <dbReference type="Proteomes" id="UP000609064"/>
    </source>
</evidence>